<dbReference type="Gene3D" id="3.30.40.10">
    <property type="entry name" value="Zinc/RING finger domain, C3HC4 (zinc finger)"/>
    <property type="match status" value="1"/>
</dbReference>
<reference evidence="3 4" key="1">
    <citation type="submission" date="2020-01" db="EMBL/GenBank/DDBJ databases">
        <title>Aspergillus terreus IFO 6365 whole genome shotgun sequence.</title>
        <authorList>
            <person name="Kanamasa S."/>
            <person name="Takahashi H."/>
        </authorList>
    </citation>
    <scope>NUCLEOTIDE SEQUENCE [LARGE SCALE GENOMIC DNA]</scope>
    <source>
        <strain evidence="3 4">IFO 6365</strain>
    </source>
</reference>
<dbReference type="InterPro" id="IPR050381">
    <property type="entry name" value="SLX1_endonuclease"/>
</dbReference>
<dbReference type="Pfam" id="PF21202">
    <property type="entry name" value="SLX1_C"/>
    <property type="match status" value="1"/>
</dbReference>
<dbReference type="GO" id="GO:0008821">
    <property type="term" value="F:crossover junction DNA endonuclease activity"/>
    <property type="evidence" value="ECO:0007669"/>
    <property type="project" value="TreeGrafter"/>
</dbReference>
<dbReference type="PANTHER" id="PTHR20208">
    <property type="entry name" value="STRUCTURE-SPECIFIC ENDONUCLEASE SUBUNIT SLX1"/>
    <property type="match status" value="1"/>
</dbReference>
<accession>A0A5M3ZBH9</accession>
<comment type="caution">
    <text evidence="3">The sequence shown here is derived from an EMBL/GenBank/DDBJ whole genome shotgun (WGS) entry which is preliminary data.</text>
</comment>
<name>A0A5M3ZBH9_ASPTE</name>
<evidence type="ECO:0000259" key="2">
    <source>
        <dbReference type="Pfam" id="PF21202"/>
    </source>
</evidence>
<feature type="region of interest" description="Disordered" evidence="1">
    <location>
        <begin position="239"/>
        <end position="260"/>
    </location>
</feature>
<feature type="compositionally biased region" description="Acidic residues" evidence="1">
    <location>
        <begin position="313"/>
        <end position="325"/>
    </location>
</feature>
<keyword evidence="3" id="KW-0540">Nuclease</keyword>
<protein>
    <submittedName>
        <fullName evidence="3">Structure-specific endonuclease subunit slx1</fullName>
    </submittedName>
</protein>
<dbReference type="InterPro" id="IPR013083">
    <property type="entry name" value="Znf_RING/FYVE/PHD"/>
</dbReference>
<dbReference type="Proteomes" id="UP000452235">
    <property type="component" value="Unassembled WGS sequence"/>
</dbReference>
<dbReference type="GO" id="GO:0033557">
    <property type="term" value="C:Slx1-Slx4 complex"/>
    <property type="evidence" value="ECO:0007669"/>
    <property type="project" value="TreeGrafter"/>
</dbReference>
<evidence type="ECO:0000313" key="4">
    <source>
        <dbReference type="Proteomes" id="UP000452235"/>
    </source>
</evidence>
<dbReference type="GO" id="GO:0017108">
    <property type="term" value="F:5'-flap endonuclease activity"/>
    <property type="evidence" value="ECO:0007669"/>
    <property type="project" value="TreeGrafter"/>
</dbReference>
<dbReference type="EMBL" id="BLJY01000012">
    <property type="protein sequence ID" value="GFF20352.1"/>
    <property type="molecule type" value="Genomic_DNA"/>
</dbReference>
<feature type="compositionally biased region" description="Basic and acidic residues" evidence="1">
    <location>
        <begin position="297"/>
        <end position="309"/>
    </location>
</feature>
<dbReference type="GO" id="GO:0000724">
    <property type="term" value="P:double-strand break repair via homologous recombination"/>
    <property type="evidence" value="ECO:0007669"/>
    <property type="project" value="TreeGrafter"/>
</dbReference>
<feature type="domain" description="Structure-specific endonuclease subunit SLX1 C-terminal" evidence="2">
    <location>
        <begin position="150"/>
        <end position="215"/>
    </location>
</feature>
<keyword evidence="4" id="KW-1185">Reference proteome</keyword>
<dbReference type="OrthoDB" id="24645at2759"/>
<proteinExistence type="predicted"/>
<evidence type="ECO:0000313" key="3">
    <source>
        <dbReference type="EMBL" id="GFF20352.1"/>
    </source>
</evidence>
<dbReference type="VEuPathDB" id="FungiDB:ATEG_08070"/>
<feature type="region of interest" description="Disordered" evidence="1">
    <location>
        <begin position="291"/>
        <end position="325"/>
    </location>
</feature>
<dbReference type="AlphaFoldDB" id="A0A5M3ZBH9"/>
<dbReference type="InterPro" id="IPR048749">
    <property type="entry name" value="SLX1_C"/>
</dbReference>
<dbReference type="PANTHER" id="PTHR20208:SF10">
    <property type="entry name" value="STRUCTURE-SPECIFIC ENDONUCLEASE SUBUNIT SLX1"/>
    <property type="match status" value="1"/>
</dbReference>
<evidence type="ECO:0000256" key="1">
    <source>
        <dbReference type="SAM" id="MobiDB-lite"/>
    </source>
</evidence>
<sequence>MVLLVEGFMSRTAALQFEWAWQHEDSRHMSKVEPGNTKRRQRPRRSLTANLEKLHSLLQSPCFSRWPLNIRVFAADVYQLWRVWCDRANGTIPEHVRTIPDGTCPHDSLDPEIDHPRVGSIDGIQTDYSKIQDYLEKAVFLLDDPNDLYCKVCEAQVNPEKELVIVCPQASCFGISHLLCLSARFLKSSNDPNQLVPRSGTCPACSKLVQWPLMMRELSFRTRGGKEVQVILRKKARSDKRKAAAARPAEIDTNTASNEPLESTAQAFDHLNENVHQDVLDEDWAEELDCVSEDDTNERSKTDSKDQQRVEIVIEDSDEDDLEFL</sequence>
<gene>
    <name evidence="3" type="ORF">ATEIFO6365_0012010800</name>
</gene>
<keyword evidence="3" id="KW-0378">Hydrolase</keyword>
<organism evidence="3 4">
    <name type="scientific">Aspergillus terreus</name>
    <dbReference type="NCBI Taxonomy" id="33178"/>
    <lineage>
        <taxon>Eukaryota</taxon>
        <taxon>Fungi</taxon>
        <taxon>Dikarya</taxon>
        <taxon>Ascomycota</taxon>
        <taxon>Pezizomycotina</taxon>
        <taxon>Eurotiomycetes</taxon>
        <taxon>Eurotiomycetidae</taxon>
        <taxon>Eurotiales</taxon>
        <taxon>Aspergillaceae</taxon>
        <taxon>Aspergillus</taxon>
        <taxon>Aspergillus subgen. Circumdati</taxon>
    </lineage>
</organism>
<keyword evidence="3" id="KW-0255">Endonuclease</keyword>